<name>A0A2D0NHI9_FLAN2</name>
<comment type="caution">
    <text evidence="2">The sequence shown here is derived from an EMBL/GenBank/DDBJ whole genome shotgun (WGS) entry which is preliminary data.</text>
</comment>
<evidence type="ECO:0000256" key="1">
    <source>
        <dbReference type="SAM" id="Phobius"/>
    </source>
</evidence>
<sequence length="169" mass="19943">MSEKIVLKYKRESSWNDLLQKIVITLIVVFVFLTIMIRSAPVLVLLFISLFLGLMNAIRFDGKLIFYPAERSVSLLSGRQTIFEQQPIRRLVFNWQYIVMQVGKQSHTNYLQLQTIMELENGERFVLLHDLYPWQDYPDEWPAGIRDPGQPVLYVDPQIRALQQVWTEK</sequence>
<keyword evidence="1" id="KW-0472">Membrane</keyword>
<evidence type="ECO:0000313" key="3">
    <source>
        <dbReference type="Proteomes" id="UP000223913"/>
    </source>
</evidence>
<protein>
    <submittedName>
        <fullName evidence="2">Uncharacterized protein</fullName>
    </submittedName>
</protein>
<evidence type="ECO:0000313" key="2">
    <source>
        <dbReference type="EMBL" id="PHN07878.1"/>
    </source>
</evidence>
<accession>A0A2D0NHI9</accession>
<keyword evidence="1" id="KW-1133">Transmembrane helix</keyword>
<organism evidence="2 3">
    <name type="scientific">Flavilitoribacter nigricans (strain ATCC 23147 / DSM 23189 / NBRC 102662 / NCIMB 1420 / SS-2)</name>
    <name type="common">Lewinella nigricans</name>
    <dbReference type="NCBI Taxonomy" id="1122177"/>
    <lineage>
        <taxon>Bacteria</taxon>
        <taxon>Pseudomonadati</taxon>
        <taxon>Bacteroidota</taxon>
        <taxon>Saprospiria</taxon>
        <taxon>Saprospirales</taxon>
        <taxon>Lewinellaceae</taxon>
        <taxon>Flavilitoribacter</taxon>
    </lineage>
</organism>
<keyword evidence="1" id="KW-0812">Transmembrane</keyword>
<dbReference type="Proteomes" id="UP000223913">
    <property type="component" value="Unassembled WGS sequence"/>
</dbReference>
<dbReference type="EMBL" id="PDUD01000004">
    <property type="protein sequence ID" value="PHN07878.1"/>
    <property type="molecule type" value="Genomic_DNA"/>
</dbReference>
<keyword evidence="3" id="KW-1185">Reference proteome</keyword>
<proteinExistence type="predicted"/>
<gene>
    <name evidence="2" type="ORF">CRP01_03760</name>
</gene>
<feature type="transmembrane region" description="Helical" evidence="1">
    <location>
        <begin position="18"/>
        <end position="37"/>
    </location>
</feature>
<reference evidence="2 3" key="1">
    <citation type="submission" date="2017-10" db="EMBL/GenBank/DDBJ databases">
        <title>The draft genome sequence of Lewinella nigricans NBRC 102662.</title>
        <authorList>
            <person name="Wang K."/>
        </authorList>
    </citation>
    <scope>NUCLEOTIDE SEQUENCE [LARGE SCALE GENOMIC DNA]</scope>
    <source>
        <strain evidence="2 3">NBRC 102662</strain>
    </source>
</reference>
<dbReference type="AlphaFoldDB" id="A0A2D0NHI9"/>
<dbReference type="RefSeq" id="WP_099148667.1">
    <property type="nucleotide sequence ID" value="NZ_PDUD01000004.1"/>
</dbReference>